<gene>
    <name evidence="1" type="ORF">D3P09_02295</name>
</gene>
<dbReference type="EMBL" id="QXQB01000001">
    <property type="protein sequence ID" value="RJX40875.1"/>
    <property type="molecule type" value="Genomic_DNA"/>
</dbReference>
<name>A0A3A6PIC7_9BACL</name>
<accession>A0A3A6PIC7</accession>
<protein>
    <submittedName>
        <fullName evidence="1">Uncharacterized protein</fullName>
    </submittedName>
</protein>
<comment type="caution">
    <text evidence="1">The sequence shown here is derived from an EMBL/GenBank/DDBJ whole genome shotgun (WGS) entry which is preliminary data.</text>
</comment>
<sequence length="110" mass="12849">MLDIKDIPRPISNAITLSIHLADGSIFVQELSVEESEGAQSFLEWYRKPGRAKVWTWQVPSESTLHALHHSHIIGVDMEGYIEPEGRSSKWYERILDRWYVWRWARRGSG</sequence>
<dbReference type="AlphaFoldDB" id="A0A3A6PIC7"/>
<keyword evidence="2" id="KW-1185">Reference proteome</keyword>
<proteinExistence type="predicted"/>
<evidence type="ECO:0000313" key="2">
    <source>
        <dbReference type="Proteomes" id="UP000267798"/>
    </source>
</evidence>
<dbReference type="Proteomes" id="UP000267798">
    <property type="component" value="Unassembled WGS sequence"/>
</dbReference>
<reference evidence="1 2" key="1">
    <citation type="submission" date="2018-09" db="EMBL/GenBank/DDBJ databases">
        <title>Paenibacillus aracenensis nov. sp. isolated from a cave in southern Spain.</title>
        <authorList>
            <person name="Jurado V."/>
            <person name="Gutierrez-Patricio S."/>
            <person name="Gonzalez-Pimentel J.L."/>
            <person name="Miller A.Z."/>
            <person name="Laiz L."/>
            <person name="Saiz-Jimenez C."/>
        </authorList>
    </citation>
    <scope>NUCLEOTIDE SEQUENCE [LARGE SCALE GENOMIC DNA]</scope>
    <source>
        <strain evidence="1 2">JCM 19203</strain>
    </source>
</reference>
<organism evidence="1 2">
    <name type="scientific">Paenibacillus pinisoli</name>
    <dbReference type="NCBI Taxonomy" id="1276110"/>
    <lineage>
        <taxon>Bacteria</taxon>
        <taxon>Bacillati</taxon>
        <taxon>Bacillota</taxon>
        <taxon>Bacilli</taxon>
        <taxon>Bacillales</taxon>
        <taxon>Paenibacillaceae</taxon>
        <taxon>Paenibacillus</taxon>
    </lineage>
</organism>
<evidence type="ECO:0000313" key="1">
    <source>
        <dbReference type="EMBL" id="RJX40875.1"/>
    </source>
</evidence>